<comment type="caution">
    <text evidence="5">The sequence shown here is derived from an EMBL/GenBank/DDBJ whole genome shotgun (WGS) entry which is preliminary data.</text>
</comment>
<evidence type="ECO:0008006" key="7">
    <source>
        <dbReference type="Google" id="ProtNLM"/>
    </source>
</evidence>
<dbReference type="GO" id="GO:0008234">
    <property type="term" value="F:cysteine-type peptidase activity"/>
    <property type="evidence" value="ECO:0007669"/>
    <property type="project" value="InterPro"/>
</dbReference>
<evidence type="ECO:0000259" key="3">
    <source>
        <dbReference type="Pfam" id="PF01364"/>
    </source>
</evidence>
<dbReference type="InterPro" id="IPR001769">
    <property type="entry name" value="Gingipain"/>
</dbReference>
<gene>
    <name evidence="5" type="ORF">AMJ87_02260</name>
</gene>
<dbReference type="InterPro" id="IPR029030">
    <property type="entry name" value="Caspase-like_dom_sf"/>
</dbReference>
<evidence type="ECO:0000256" key="1">
    <source>
        <dbReference type="ARBA" id="ARBA00022729"/>
    </source>
</evidence>
<dbReference type="SUPFAM" id="SSF52129">
    <property type="entry name" value="Caspase-like"/>
    <property type="match status" value="1"/>
</dbReference>
<reference evidence="5 6" key="1">
    <citation type="journal article" date="2015" name="Microbiome">
        <title>Genomic resolution of linkages in carbon, nitrogen, and sulfur cycling among widespread estuary sediment bacteria.</title>
        <authorList>
            <person name="Baker B.J."/>
            <person name="Lazar C.S."/>
            <person name="Teske A.P."/>
            <person name="Dick G.J."/>
        </authorList>
    </citation>
    <scope>NUCLEOTIDE SEQUENCE [LARGE SCALE GENOMIC DNA]</scope>
    <source>
        <strain evidence="5">SM23_60</strain>
    </source>
</reference>
<dbReference type="EMBL" id="LJUO01000012">
    <property type="protein sequence ID" value="KPK73276.1"/>
    <property type="molecule type" value="Genomic_DNA"/>
</dbReference>
<evidence type="ECO:0000259" key="4">
    <source>
        <dbReference type="Pfam" id="PF18962"/>
    </source>
</evidence>
<sequence>MRTLSVFLLLVCAASFAQEIGARYLVVTHDNFYDAVMPLAEWKHKKGLRTKVVKLSQIGSDASQIKTYIENAYNTWQIPPEFVLLVGAPNYLPFPSVSGTVSDNYYTNMDGDIYNEILSGRLTVHNEDETQTVVNKILLYERTPVIDESDWFTDACLIARIDNDAHDDSIYWSDIHHAKNYMIGAGYNDIDTFSQQYGNNASDVIQAVNDGRSFVLFRGQGVNNWWTPFDVNPHLTQNGARLPIVLSITCTTIGTGSTPAVAEQWLLTGTPTTPRGGAGYFATTTVVIGQAYLRSAVSKGFFNALFRDGKRTFGEACEGGRTNVYQMYGDGDEYRGFTTLGDPEMNIWTAIPESLDVTHDTALFIGDDTLHVLVLWNGIPVESTLVCAMLDTIIYEYGYTSDAGQISFYLDQLMPGALDLTVTGKNFLPYEAEVPVIDTGAYLIYSRHIISDSLANGNGLAENGETILLRTVIQNIGTSSAGGVIATVKTEDTLVSMIDSAASFGDIAPLDSASGLSPFVFSVSPFCPSDHAVDFTLWIHDAADNIWQSDFSLIISGVTGVTGPDAYGYYIYDDTDTLSGNAPVYNWFEIAPPGPGAVVSEITNEDADTVTYALPFTFRYYGQNYNSIGLCSNGFLELGQSTYRFGDNGPIPSTQGPARFLAPFWDDLDPSQYGDIYYYYDTANHRYIVEYEDCAHYYTPTLRETFQVILLDEQYYPTPTDDGEVLYLYSSVADATSNTVGLEDHTQTRGLEYVYNGISDPNAAPIVNQRALLITTRPPAGTYDTPWLHIVDYTIDDSNGGNSNGLVEPDETFDMIITIRNDGDTAAYNVSGTLRTADPDAQIIDSLSYFVDIGTGANADNGVDPLTVHASATPADSSMGFTLHMTSNDGAYQKTDYFTVYFHGTPNVEETEGFAQQRAFSLSVYPNPFSKLMYINFEVDSRQKSEVSIKVYDVAGRLVKQWNDPTIQQSNRITWDGVDDHNRKVPSGIYFVQLTAENNKQIEKVILLK</sequence>
<dbReference type="InterPro" id="IPR029031">
    <property type="entry name" value="Gingipain_N_sf"/>
</dbReference>
<dbReference type="AlphaFoldDB" id="A0A0S8GN32"/>
<keyword evidence="1 2" id="KW-0732">Signal</keyword>
<dbReference type="Pfam" id="PF01364">
    <property type="entry name" value="Peptidase_C25"/>
    <property type="match status" value="1"/>
</dbReference>
<dbReference type="InterPro" id="IPR013783">
    <property type="entry name" value="Ig-like_fold"/>
</dbReference>
<name>A0A0S8GN32_UNCW3</name>
<dbReference type="InterPro" id="IPR026444">
    <property type="entry name" value="Secre_tail"/>
</dbReference>
<dbReference type="Gene3D" id="3.40.50.10390">
    <property type="entry name" value="Gingipain r, domain 1"/>
    <property type="match status" value="1"/>
</dbReference>
<dbReference type="Gene3D" id="2.60.40.10">
    <property type="entry name" value="Immunoglobulins"/>
    <property type="match status" value="1"/>
</dbReference>
<feature type="chain" id="PRO_5006647057" description="Gingipain domain-containing protein" evidence="2">
    <location>
        <begin position="18"/>
        <end position="1009"/>
    </location>
</feature>
<dbReference type="Gene3D" id="2.60.40.4070">
    <property type="match status" value="1"/>
</dbReference>
<evidence type="ECO:0000313" key="6">
    <source>
        <dbReference type="Proteomes" id="UP000051096"/>
    </source>
</evidence>
<feature type="domain" description="Secretion system C-terminal sorting" evidence="4">
    <location>
        <begin position="924"/>
        <end position="1006"/>
    </location>
</feature>
<protein>
    <recommendedName>
        <fullName evidence="7">Gingipain domain-containing protein</fullName>
    </recommendedName>
</protein>
<dbReference type="GO" id="GO:0006508">
    <property type="term" value="P:proteolysis"/>
    <property type="evidence" value="ECO:0007669"/>
    <property type="project" value="InterPro"/>
</dbReference>
<proteinExistence type="predicted"/>
<dbReference type="Proteomes" id="UP000051096">
    <property type="component" value="Unassembled WGS sequence"/>
</dbReference>
<dbReference type="Pfam" id="PF18962">
    <property type="entry name" value="Por_Secre_tail"/>
    <property type="match status" value="1"/>
</dbReference>
<feature type="signal peptide" evidence="2">
    <location>
        <begin position="1"/>
        <end position="17"/>
    </location>
</feature>
<accession>A0A0S8GN32</accession>
<feature type="domain" description="Gingipain" evidence="3">
    <location>
        <begin position="24"/>
        <end position="346"/>
    </location>
</feature>
<evidence type="ECO:0000313" key="5">
    <source>
        <dbReference type="EMBL" id="KPK73276.1"/>
    </source>
</evidence>
<dbReference type="NCBIfam" id="TIGR04183">
    <property type="entry name" value="Por_Secre_tail"/>
    <property type="match status" value="1"/>
</dbReference>
<organism evidence="5 6">
    <name type="scientific">candidate division WOR_3 bacterium SM23_60</name>
    <dbReference type="NCBI Taxonomy" id="1703780"/>
    <lineage>
        <taxon>Bacteria</taxon>
        <taxon>Bacteria division WOR-3</taxon>
    </lineage>
</organism>
<evidence type="ECO:0000256" key="2">
    <source>
        <dbReference type="SAM" id="SignalP"/>
    </source>
</evidence>
<dbReference type="Gene3D" id="3.40.50.1460">
    <property type="match status" value="1"/>
</dbReference>